<evidence type="ECO:0000259" key="1">
    <source>
        <dbReference type="PROSITE" id="PS50097"/>
    </source>
</evidence>
<organism evidence="2 3">
    <name type="scientific">Hyaloscypha variabilis (strain UAMH 11265 / GT02V1 / F)</name>
    <name type="common">Meliniomyces variabilis</name>
    <dbReference type="NCBI Taxonomy" id="1149755"/>
    <lineage>
        <taxon>Eukaryota</taxon>
        <taxon>Fungi</taxon>
        <taxon>Dikarya</taxon>
        <taxon>Ascomycota</taxon>
        <taxon>Pezizomycotina</taxon>
        <taxon>Leotiomycetes</taxon>
        <taxon>Helotiales</taxon>
        <taxon>Hyaloscyphaceae</taxon>
        <taxon>Hyaloscypha</taxon>
        <taxon>Hyaloscypha variabilis</taxon>
    </lineage>
</organism>
<feature type="domain" description="BTB" evidence="1">
    <location>
        <begin position="17"/>
        <end position="85"/>
    </location>
</feature>
<dbReference type="AlphaFoldDB" id="A0A2J6RMC8"/>
<dbReference type="Gene3D" id="3.30.710.10">
    <property type="entry name" value="Potassium Channel Kv1.1, Chain A"/>
    <property type="match status" value="1"/>
</dbReference>
<sequence length="242" mass="27698">MASLKAFALNAEVLGTEIVTIHVGPKRKPFTLHKKLICDRSEFFAKAFNGQFQEAEVVMYLVEEDTVAFDSFISYLYQDRLPQFSSTTKCTANEFPEQKLYPLFFLAEKVCCNELANKVMDAIQDFGLLNEVIPGNESTTMIYENTHEESKLRSYCILMGLYNWIKSMENDDKDCVESTAHLARALPDFAGDFIELQFKYRDRFQKGNVADAQVRNDEEGFGRCFFHTHAKGEVCHLESVDS</sequence>
<dbReference type="OrthoDB" id="6359816at2759"/>
<dbReference type="Pfam" id="PF00651">
    <property type="entry name" value="BTB"/>
    <property type="match status" value="1"/>
</dbReference>
<reference evidence="2 3" key="1">
    <citation type="submission" date="2016-04" db="EMBL/GenBank/DDBJ databases">
        <title>A degradative enzymes factory behind the ericoid mycorrhizal symbiosis.</title>
        <authorList>
            <consortium name="DOE Joint Genome Institute"/>
            <person name="Martino E."/>
            <person name="Morin E."/>
            <person name="Grelet G."/>
            <person name="Kuo A."/>
            <person name="Kohler A."/>
            <person name="Daghino S."/>
            <person name="Barry K."/>
            <person name="Choi C."/>
            <person name="Cichocki N."/>
            <person name="Clum A."/>
            <person name="Copeland A."/>
            <person name="Hainaut M."/>
            <person name="Haridas S."/>
            <person name="Labutti K."/>
            <person name="Lindquist E."/>
            <person name="Lipzen A."/>
            <person name="Khouja H.-R."/>
            <person name="Murat C."/>
            <person name="Ohm R."/>
            <person name="Olson A."/>
            <person name="Spatafora J."/>
            <person name="Veneault-Fourrey C."/>
            <person name="Henrissat B."/>
            <person name="Grigoriev I."/>
            <person name="Martin F."/>
            <person name="Perotto S."/>
        </authorList>
    </citation>
    <scope>NUCLEOTIDE SEQUENCE [LARGE SCALE GENOMIC DNA]</scope>
    <source>
        <strain evidence="2 3">F</strain>
    </source>
</reference>
<dbReference type="SUPFAM" id="SSF54695">
    <property type="entry name" value="POZ domain"/>
    <property type="match status" value="1"/>
</dbReference>
<dbReference type="EMBL" id="KZ613946">
    <property type="protein sequence ID" value="PMD39649.1"/>
    <property type="molecule type" value="Genomic_DNA"/>
</dbReference>
<evidence type="ECO:0000313" key="3">
    <source>
        <dbReference type="Proteomes" id="UP000235786"/>
    </source>
</evidence>
<dbReference type="PANTHER" id="PTHR47843">
    <property type="entry name" value="BTB DOMAIN-CONTAINING PROTEIN-RELATED"/>
    <property type="match status" value="1"/>
</dbReference>
<dbReference type="Proteomes" id="UP000235786">
    <property type="component" value="Unassembled WGS sequence"/>
</dbReference>
<keyword evidence="3" id="KW-1185">Reference proteome</keyword>
<protein>
    <recommendedName>
        <fullName evidence="1">BTB domain-containing protein</fullName>
    </recommendedName>
</protein>
<name>A0A2J6RMC8_HYAVF</name>
<gene>
    <name evidence="2" type="ORF">L207DRAFT_583511</name>
</gene>
<evidence type="ECO:0000313" key="2">
    <source>
        <dbReference type="EMBL" id="PMD39649.1"/>
    </source>
</evidence>
<dbReference type="PROSITE" id="PS50097">
    <property type="entry name" value="BTB"/>
    <property type="match status" value="1"/>
</dbReference>
<dbReference type="InterPro" id="IPR011333">
    <property type="entry name" value="SKP1/BTB/POZ_sf"/>
</dbReference>
<dbReference type="CDD" id="cd18186">
    <property type="entry name" value="BTB_POZ_ZBTB_KLHL-like"/>
    <property type="match status" value="1"/>
</dbReference>
<dbReference type="InterPro" id="IPR000210">
    <property type="entry name" value="BTB/POZ_dom"/>
</dbReference>
<proteinExistence type="predicted"/>
<accession>A0A2J6RMC8</accession>